<reference evidence="3 4" key="1">
    <citation type="journal article" date="2018" name="Sci. Rep.">
        <title>Comparative genomics provides insights into the lifestyle and reveals functional heterogeneity of dark septate endophytic fungi.</title>
        <authorList>
            <person name="Knapp D.G."/>
            <person name="Nemeth J.B."/>
            <person name="Barry K."/>
            <person name="Hainaut M."/>
            <person name="Henrissat B."/>
            <person name="Johnson J."/>
            <person name="Kuo A."/>
            <person name="Lim J.H.P."/>
            <person name="Lipzen A."/>
            <person name="Nolan M."/>
            <person name="Ohm R.A."/>
            <person name="Tamas L."/>
            <person name="Grigoriev I.V."/>
            <person name="Spatafora J.W."/>
            <person name="Nagy L.G."/>
            <person name="Kovacs G.M."/>
        </authorList>
    </citation>
    <scope>NUCLEOTIDE SEQUENCE [LARGE SCALE GENOMIC DNA]</scope>
    <source>
        <strain evidence="3 4">DSE2036</strain>
    </source>
</reference>
<dbReference type="InterPro" id="IPR038692">
    <property type="entry name" value="Cthe_2751_sf"/>
</dbReference>
<protein>
    <recommendedName>
        <fullName evidence="2">DUF5071 domain-containing protein</fullName>
    </recommendedName>
</protein>
<keyword evidence="4" id="KW-1185">Reference proteome</keyword>
<dbReference type="OrthoDB" id="2969215at2759"/>
<organism evidence="3 4">
    <name type="scientific">Periconia macrospinosa</name>
    <dbReference type="NCBI Taxonomy" id="97972"/>
    <lineage>
        <taxon>Eukaryota</taxon>
        <taxon>Fungi</taxon>
        <taxon>Dikarya</taxon>
        <taxon>Ascomycota</taxon>
        <taxon>Pezizomycotina</taxon>
        <taxon>Dothideomycetes</taxon>
        <taxon>Pleosporomycetidae</taxon>
        <taxon>Pleosporales</taxon>
        <taxon>Massarineae</taxon>
        <taxon>Periconiaceae</taxon>
        <taxon>Periconia</taxon>
    </lineage>
</organism>
<feature type="region of interest" description="Disordered" evidence="1">
    <location>
        <begin position="103"/>
        <end position="123"/>
    </location>
</feature>
<dbReference type="EMBL" id="KZ805317">
    <property type="protein sequence ID" value="PVI04975.1"/>
    <property type="molecule type" value="Genomic_DNA"/>
</dbReference>
<feature type="compositionally biased region" description="Basic and acidic residues" evidence="1">
    <location>
        <begin position="104"/>
        <end position="117"/>
    </location>
</feature>
<dbReference type="Gene3D" id="1.25.40.750">
    <property type="entry name" value="Domain of unknown function DUF5071"/>
    <property type="match status" value="1"/>
</dbReference>
<feature type="domain" description="DUF5071" evidence="2">
    <location>
        <begin position="37"/>
        <end position="105"/>
    </location>
</feature>
<proteinExistence type="predicted"/>
<evidence type="ECO:0000313" key="4">
    <source>
        <dbReference type="Proteomes" id="UP000244855"/>
    </source>
</evidence>
<gene>
    <name evidence="3" type="ORF">DM02DRAFT_688965</name>
</gene>
<sequence length="186" mass="20721">MSSPHTTTTGDDHLPPSPSTIKTAADITPQTIHQVPPLTKHDIDRILLLKNVDPHIWTPIIPSLIDWTCDANWPCAQIIFELLTSHPVIIEAAIPHVSAILRQTTDRPEGGRPRAGEEGEGGGFRDIGHQHELFRYFVCAVGGGFQRRMEGVLRGFREGITDEVEREWGVREDLDEVIRGIEKVGE</sequence>
<dbReference type="Proteomes" id="UP000244855">
    <property type="component" value="Unassembled WGS sequence"/>
</dbReference>
<accession>A0A2V1E6U3</accession>
<dbReference type="Pfam" id="PF16804">
    <property type="entry name" value="DUF5071"/>
    <property type="match status" value="1"/>
</dbReference>
<evidence type="ECO:0000259" key="2">
    <source>
        <dbReference type="Pfam" id="PF16804"/>
    </source>
</evidence>
<feature type="region of interest" description="Disordered" evidence="1">
    <location>
        <begin position="1"/>
        <end position="21"/>
    </location>
</feature>
<evidence type="ECO:0000313" key="3">
    <source>
        <dbReference type="EMBL" id="PVI04975.1"/>
    </source>
</evidence>
<name>A0A2V1E6U3_9PLEO</name>
<dbReference type="AlphaFoldDB" id="A0A2V1E6U3"/>
<dbReference type="InterPro" id="IPR031837">
    <property type="entry name" value="DUF5071"/>
</dbReference>
<evidence type="ECO:0000256" key="1">
    <source>
        <dbReference type="SAM" id="MobiDB-lite"/>
    </source>
</evidence>